<dbReference type="VEuPathDB" id="VectorBase:AATE013846"/>
<protein>
    <submittedName>
        <fullName evidence="1">Uncharacterized protein</fullName>
    </submittedName>
</protein>
<evidence type="ECO:0000313" key="1">
    <source>
        <dbReference type="EnsemblMetazoa" id="AATE013846-PA.1"/>
    </source>
</evidence>
<dbReference type="EnsemblMetazoa" id="AATE013846-RA">
    <property type="protein sequence ID" value="AATE013846-PA.1"/>
    <property type="gene ID" value="AATE013846"/>
</dbReference>
<dbReference type="STRING" id="41427.A0A182J9D0"/>
<dbReference type="Pfam" id="PF00379">
    <property type="entry name" value="Chitin_bind_4"/>
    <property type="match status" value="1"/>
</dbReference>
<accession>A0A182J9D0</accession>
<dbReference type="AlphaFoldDB" id="A0A182J9D0"/>
<dbReference type="PROSITE" id="PS51155">
    <property type="entry name" value="CHIT_BIND_RR_2"/>
    <property type="match status" value="1"/>
</dbReference>
<dbReference type="PANTHER" id="PTHR10380">
    <property type="entry name" value="CUTICLE PROTEIN"/>
    <property type="match status" value="1"/>
</dbReference>
<dbReference type="PRINTS" id="PR00947">
    <property type="entry name" value="CUTICLE"/>
</dbReference>
<dbReference type="GO" id="GO:0008010">
    <property type="term" value="F:structural constituent of chitin-based larval cuticle"/>
    <property type="evidence" value="ECO:0007669"/>
    <property type="project" value="TreeGrafter"/>
</dbReference>
<dbReference type="PANTHER" id="PTHR10380:SF241">
    <property type="entry name" value="CUTICULAR PROTEIN 47EG-RELATED"/>
    <property type="match status" value="1"/>
</dbReference>
<proteinExistence type="predicted"/>
<dbReference type="GO" id="GO:0062129">
    <property type="term" value="C:chitin-based extracellular matrix"/>
    <property type="evidence" value="ECO:0007669"/>
    <property type="project" value="TreeGrafter"/>
</dbReference>
<sequence>MKMQIIATLGLMAVAMVAADHYHAAPEYEHQAPAKHIPIVHSESYSHHDGSYKFAYESANGIVAQEEGFVKNAGTKDHEVQVAHGSFSYTDPHGKPVSVSYVADENGFQAKGEHLPTPPPVPQELIDAYAKAASQPQYHEEPEHVQPSAPHANPERSRDARNGLLQLLHHRTVAVLVGGVGDQVSLAVVVGVLVRAADGDGLYFRIRR</sequence>
<name>A0A182J9D0_ANOAO</name>
<organism evidence="1">
    <name type="scientific">Anopheles atroparvus</name>
    <name type="common">European mosquito</name>
    <dbReference type="NCBI Taxonomy" id="41427"/>
    <lineage>
        <taxon>Eukaryota</taxon>
        <taxon>Metazoa</taxon>
        <taxon>Ecdysozoa</taxon>
        <taxon>Arthropoda</taxon>
        <taxon>Hexapoda</taxon>
        <taxon>Insecta</taxon>
        <taxon>Pterygota</taxon>
        <taxon>Neoptera</taxon>
        <taxon>Endopterygota</taxon>
        <taxon>Diptera</taxon>
        <taxon>Nematocera</taxon>
        <taxon>Culicoidea</taxon>
        <taxon>Culicidae</taxon>
        <taxon>Anophelinae</taxon>
        <taxon>Anopheles</taxon>
    </lineage>
</organism>
<reference evidence="1" key="1">
    <citation type="submission" date="2022-08" db="UniProtKB">
        <authorList>
            <consortium name="EnsemblMetazoa"/>
        </authorList>
    </citation>
    <scope>IDENTIFICATION</scope>
    <source>
        <strain evidence="1">EBRO</strain>
    </source>
</reference>
<dbReference type="InterPro" id="IPR050468">
    <property type="entry name" value="Cuticle_Struct_Prot"/>
</dbReference>
<dbReference type="InterPro" id="IPR000618">
    <property type="entry name" value="Insect_cuticle"/>
</dbReference>